<dbReference type="InterPro" id="IPR052337">
    <property type="entry name" value="SAT4-like"/>
</dbReference>
<keyword evidence="9" id="KW-1185">Reference proteome</keyword>
<evidence type="ECO:0000313" key="9">
    <source>
        <dbReference type="Proteomes" id="UP000077069"/>
    </source>
</evidence>
<keyword evidence="3 6" id="KW-1133">Transmembrane helix</keyword>
<comment type="subcellular location">
    <subcellularLocation>
        <location evidence="1">Membrane</location>
        <topology evidence="1">Multi-pass membrane protein</topology>
    </subcellularLocation>
</comment>
<evidence type="ECO:0000256" key="6">
    <source>
        <dbReference type="SAM" id="Phobius"/>
    </source>
</evidence>
<proteinExistence type="inferred from homology"/>
<evidence type="ECO:0000256" key="5">
    <source>
        <dbReference type="ARBA" id="ARBA00038359"/>
    </source>
</evidence>
<comment type="similarity">
    <text evidence="5">Belongs to the SAT4 family.</text>
</comment>
<feature type="non-terminal residue" evidence="8">
    <location>
        <position position="267"/>
    </location>
</feature>
<dbReference type="STRING" id="1460663.A0A177CF18"/>
<evidence type="ECO:0000256" key="1">
    <source>
        <dbReference type="ARBA" id="ARBA00004141"/>
    </source>
</evidence>
<evidence type="ECO:0000259" key="7">
    <source>
        <dbReference type="Pfam" id="PF20684"/>
    </source>
</evidence>
<keyword evidence="4 6" id="KW-0472">Membrane</keyword>
<dbReference type="OrthoDB" id="444631at2759"/>
<sequence length="267" mass="29813">KGSQILTIIIVFPTLALLIVGFRLYTRCVVVRNPSYEDLAIVLALIFSIATSICQGYQVKYGMGRHIQALTLEDGIKSLKALFASIMMYNFGLTFTKASIVLQYMRISIDQNVRNACWVAMGVVVALCVEAFFANVFACSPVPKFWDDRIPGRCINKTAMYYANAAISVVTDVALVILPIFIIRKLQLRRREKYTLAFILGLGGFASIASLLRIHTLQKLETTTDISWDNPGTATWSVIEMNLGIICASLPTLRAFVIQHFPRVFRS</sequence>
<feature type="non-terminal residue" evidence="8">
    <location>
        <position position="1"/>
    </location>
</feature>
<evidence type="ECO:0000256" key="2">
    <source>
        <dbReference type="ARBA" id="ARBA00022692"/>
    </source>
</evidence>
<dbReference type="InParanoid" id="A0A177CF18"/>
<organism evidence="8 9">
    <name type="scientific">Paraphaeosphaeria sporulosa</name>
    <dbReference type="NCBI Taxonomy" id="1460663"/>
    <lineage>
        <taxon>Eukaryota</taxon>
        <taxon>Fungi</taxon>
        <taxon>Dikarya</taxon>
        <taxon>Ascomycota</taxon>
        <taxon>Pezizomycotina</taxon>
        <taxon>Dothideomycetes</taxon>
        <taxon>Pleosporomycetidae</taxon>
        <taxon>Pleosporales</taxon>
        <taxon>Massarineae</taxon>
        <taxon>Didymosphaeriaceae</taxon>
        <taxon>Paraphaeosphaeria</taxon>
    </lineage>
</organism>
<accession>A0A177CF18</accession>
<name>A0A177CF18_9PLEO</name>
<keyword evidence="2 6" id="KW-0812">Transmembrane</keyword>
<feature type="transmembrane region" description="Helical" evidence="6">
    <location>
        <begin position="234"/>
        <end position="257"/>
    </location>
</feature>
<feature type="transmembrane region" description="Helical" evidence="6">
    <location>
        <begin position="6"/>
        <end position="26"/>
    </location>
</feature>
<feature type="transmembrane region" description="Helical" evidence="6">
    <location>
        <begin position="194"/>
        <end position="214"/>
    </location>
</feature>
<dbReference type="InterPro" id="IPR049326">
    <property type="entry name" value="Rhodopsin_dom_fungi"/>
</dbReference>
<dbReference type="PANTHER" id="PTHR33048:SF47">
    <property type="entry name" value="INTEGRAL MEMBRANE PROTEIN-RELATED"/>
    <property type="match status" value="1"/>
</dbReference>
<dbReference type="RefSeq" id="XP_018035887.1">
    <property type="nucleotide sequence ID" value="XM_018173641.1"/>
</dbReference>
<dbReference type="PANTHER" id="PTHR33048">
    <property type="entry name" value="PTH11-LIKE INTEGRAL MEMBRANE PROTEIN (AFU_ORTHOLOGUE AFUA_5G11245)"/>
    <property type="match status" value="1"/>
</dbReference>
<dbReference type="Pfam" id="PF20684">
    <property type="entry name" value="Fung_rhodopsin"/>
    <property type="match status" value="1"/>
</dbReference>
<feature type="transmembrane region" description="Helical" evidence="6">
    <location>
        <begin position="79"/>
        <end position="104"/>
    </location>
</feature>
<feature type="transmembrane region" description="Helical" evidence="6">
    <location>
        <begin position="38"/>
        <end position="59"/>
    </location>
</feature>
<evidence type="ECO:0000313" key="8">
    <source>
        <dbReference type="EMBL" id="OAG05522.1"/>
    </source>
</evidence>
<feature type="transmembrane region" description="Helical" evidence="6">
    <location>
        <begin position="158"/>
        <end position="182"/>
    </location>
</feature>
<dbReference type="Proteomes" id="UP000077069">
    <property type="component" value="Unassembled WGS sequence"/>
</dbReference>
<protein>
    <recommendedName>
        <fullName evidence="7">Rhodopsin domain-containing protein</fullName>
    </recommendedName>
</protein>
<dbReference type="EMBL" id="KV441552">
    <property type="protein sequence ID" value="OAG05522.1"/>
    <property type="molecule type" value="Genomic_DNA"/>
</dbReference>
<dbReference type="AlphaFoldDB" id="A0A177CF18"/>
<evidence type="ECO:0000256" key="4">
    <source>
        <dbReference type="ARBA" id="ARBA00023136"/>
    </source>
</evidence>
<reference evidence="8 9" key="1">
    <citation type="submission" date="2016-05" db="EMBL/GenBank/DDBJ databases">
        <title>Comparative analysis of secretome profiles of manganese(II)-oxidizing ascomycete fungi.</title>
        <authorList>
            <consortium name="DOE Joint Genome Institute"/>
            <person name="Zeiner C.A."/>
            <person name="Purvine S.O."/>
            <person name="Zink E.M."/>
            <person name="Wu S."/>
            <person name="Pasa-Tolic L."/>
            <person name="Chaput D.L."/>
            <person name="Haridas S."/>
            <person name="Grigoriev I.V."/>
            <person name="Santelli C.M."/>
            <person name="Hansel C.M."/>
        </authorList>
    </citation>
    <scope>NUCLEOTIDE SEQUENCE [LARGE SCALE GENOMIC DNA]</scope>
    <source>
        <strain evidence="8 9">AP3s5-JAC2a</strain>
    </source>
</reference>
<feature type="domain" description="Rhodopsin" evidence="7">
    <location>
        <begin position="22"/>
        <end position="257"/>
    </location>
</feature>
<dbReference type="GO" id="GO:0016020">
    <property type="term" value="C:membrane"/>
    <property type="evidence" value="ECO:0007669"/>
    <property type="project" value="UniProtKB-SubCell"/>
</dbReference>
<evidence type="ECO:0000256" key="3">
    <source>
        <dbReference type="ARBA" id="ARBA00022989"/>
    </source>
</evidence>
<feature type="transmembrane region" description="Helical" evidence="6">
    <location>
        <begin position="116"/>
        <end position="138"/>
    </location>
</feature>
<dbReference type="GeneID" id="28757127"/>
<gene>
    <name evidence="8" type="ORF">CC84DRAFT_1067354</name>
</gene>